<dbReference type="PROSITE" id="PS50103">
    <property type="entry name" value="ZF_C3H1"/>
    <property type="match status" value="1"/>
</dbReference>
<dbReference type="OrthoDB" id="250836at2759"/>
<evidence type="ECO:0008006" key="11">
    <source>
        <dbReference type="Google" id="ProtNLM"/>
    </source>
</evidence>
<dbReference type="InterPro" id="IPR017907">
    <property type="entry name" value="Znf_RING_CS"/>
</dbReference>
<dbReference type="Pfam" id="PF13639">
    <property type="entry name" value="zf-RING_2"/>
    <property type="match status" value="1"/>
</dbReference>
<dbReference type="SUPFAM" id="SSF57850">
    <property type="entry name" value="RING/U-box"/>
    <property type="match status" value="1"/>
</dbReference>
<feature type="domain" description="RING-type" evidence="7">
    <location>
        <begin position="232"/>
        <end position="283"/>
    </location>
</feature>
<dbReference type="Gene3D" id="3.30.40.10">
    <property type="entry name" value="Zinc/RING finger domain, C3HC4 (zinc finger)"/>
    <property type="match status" value="1"/>
</dbReference>
<dbReference type="GO" id="GO:0008270">
    <property type="term" value="F:zinc ion binding"/>
    <property type="evidence" value="ECO:0007669"/>
    <property type="project" value="UniProtKB-KW"/>
</dbReference>
<feature type="compositionally biased region" description="Polar residues" evidence="6">
    <location>
        <begin position="7"/>
        <end position="18"/>
    </location>
</feature>
<dbReference type="PROSITE" id="PS00518">
    <property type="entry name" value="ZF_RING_1"/>
    <property type="match status" value="1"/>
</dbReference>
<dbReference type="GO" id="GO:0000209">
    <property type="term" value="P:protein polyubiquitination"/>
    <property type="evidence" value="ECO:0007669"/>
    <property type="project" value="InterPro"/>
</dbReference>
<dbReference type="PANTHER" id="PTHR11224">
    <property type="entry name" value="MAKORIN-RELATED"/>
    <property type="match status" value="1"/>
</dbReference>
<comment type="caution">
    <text evidence="9">The sequence shown here is derived from an EMBL/GenBank/DDBJ whole genome shotgun (WGS) entry which is preliminary data.</text>
</comment>
<dbReference type="InterPro" id="IPR013083">
    <property type="entry name" value="Znf_RING/FYVE/PHD"/>
</dbReference>
<evidence type="ECO:0000256" key="1">
    <source>
        <dbReference type="ARBA" id="ARBA00022679"/>
    </source>
</evidence>
<dbReference type="SMART" id="SM00184">
    <property type="entry name" value="RING"/>
    <property type="match status" value="1"/>
</dbReference>
<dbReference type="InterPro" id="IPR000571">
    <property type="entry name" value="Znf_CCCH"/>
</dbReference>
<evidence type="ECO:0000313" key="9">
    <source>
        <dbReference type="EMBL" id="KAF4681760.1"/>
    </source>
</evidence>
<gene>
    <name evidence="9" type="ORF">FOZ60_011576</name>
</gene>
<keyword evidence="1" id="KW-0808">Transferase</keyword>
<dbReference type="InterPro" id="IPR036855">
    <property type="entry name" value="Znf_CCCH_sf"/>
</dbReference>
<dbReference type="Proteomes" id="UP000541610">
    <property type="component" value="Unassembled WGS sequence"/>
</dbReference>
<accession>A0A7J6NE45</accession>
<evidence type="ECO:0000313" key="10">
    <source>
        <dbReference type="Proteomes" id="UP000541610"/>
    </source>
</evidence>
<dbReference type="CDD" id="cd16521">
    <property type="entry name" value="RING-HC_MKRN"/>
    <property type="match status" value="1"/>
</dbReference>
<keyword evidence="4 5" id="KW-0862">Zinc</keyword>
<evidence type="ECO:0000259" key="8">
    <source>
        <dbReference type="PROSITE" id="PS50103"/>
    </source>
</evidence>
<evidence type="ECO:0000256" key="4">
    <source>
        <dbReference type="ARBA" id="ARBA00022833"/>
    </source>
</evidence>
<feature type="region of interest" description="Disordered" evidence="6">
    <location>
        <begin position="1"/>
        <end position="26"/>
    </location>
</feature>
<evidence type="ECO:0000256" key="5">
    <source>
        <dbReference type="PROSITE-ProRule" id="PRU00723"/>
    </source>
</evidence>
<dbReference type="PROSITE" id="PS50089">
    <property type="entry name" value="ZF_RING_2"/>
    <property type="match status" value="1"/>
</dbReference>
<dbReference type="EMBL" id="JABANP010000487">
    <property type="protein sequence ID" value="KAF4681760.1"/>
    <property type="molecule type" value="Genomic_DNA"/>
</dbReference>
<feature type="region of interest" description="Disordered" evidence="6">
    <location>
        <begin position="35"/>
        <end position="54"/>
    </location>
</feature>
<dbReference type="SUPFAM" id="SSF90229">
    <property type="entry name" value="CCCH zinc finger"/>
    <property type="match status" value="1"/>
</dbReference>
<name>A0A7J6NE45_PEROL</name>
<reference evidence="9 10" key="1">
    <citation type="submission" date="2020-04" db="EMBL/GenBank/DDBJ databases">
        <title>Perkinsus olseni comparative genomics.</title>
        <authorList>
            <person name="Bogema D.R."/>
        </authorList>
    </citation>
    <scope>NUCLEOTIDE SEQUENCE [LARGE SCALE GENOMIC DNA]</scope>
    <source>
        <strain evidence="9">00978-12</strain>
    </source>
</reference>
<evidence type="ECO:0000256" key="3">
    <source>
        <dbReference type="ARBA" id="ARBA00022771"/>
    </source>
</evidence>
<evidence type="ECO:0000259" key="7">
    <source>
        <dbReference type="PROSITE" id="PS50089"/>
    </source>
</evidence>
<evidence type="ECO:0000256" key="2">
    <source>
        <dbReference type="ARBA" id="ARBA00022723"/>
    </source>
</evidence>
<keyword evidence="3 5" id="KW-0863">Zinc-finger</keyword>
<organism evidence="9 10">
    <name type="scientific">Perkinsus olseni</name>
    <name type="common">Perkinsus atlanticus</name>
    <dbReference type="NCBI Taxonomy" id="32597"/>
    <lineage>
        <taxon>Eukaryota</taxon>
        <taxon>Sar</taxon>
        <taxon>Alveolata</taxon>
        <taxon>Perkinsozoa</taxon>
        <taxon>Perkinsea</taxon>
        <taxon>Perkinsida</taxon>
        <taxon>Perkinsidae</taxon>
        <taxon>Perkinsus</taxon>
    </lineage>
</organism>
<dbReference type="InterPro" id="IPR045072">
    <property type="entry name" value="MKRN-like"/>
</dbReference>
<dbReference type="AlphaFoldDB" id="A0A7J6NE45"/>
<sequence>MYWREQASPQEAMNPTYHQTHKIPPGQWNLSVSTCDPSPRSNFEARDDDDDSTEERYYVGRPLFRGQENCTYFSPRQEDTHYETADRFGFFNSREASPPFTPCATGARDIDGDFWEDSDLRTAKNFCEPREYEDTRGFYLSIEVDDHGGDNNDHVYAANWAPAATPDSYGVYPPSMPDGYYNRRYDPREDADEARRYFHRGVDYDFYRDYNFYQSEGSGQGDHYEVDKILVCAICNEDIIASGRRFGLLENCSHAFCLECIRKWRDQKGTQDRSNLRLCPLCRVESFLITPSERFLPDGPEKREVIRGYKEALSRIPCKFVMAGEECPFGSSCYYKHSDDDDEWVDAGEKREKRFLHGADGKVQCLRNPKLSDFLFPSK</sequence>
<feature type="domain" description="C3H1-type" evidence="8">
    <location>
        <begin position="312"/>
        <end position="340"/>
    </location>
</feature>
<dbReference type="GO" id="GO:0061630">
    <property type="term" value="F:ubiquitin protein ligase activity"/>
    <property type="evidence" value="ECO:0007669"/>
    <property type="project" value="InterPro"/>
</dbReference>
<keyword evidence="2 5" id="KW-0479">Metal-binding</keyword>
<feature type="zinc finger region" description="C3H1-type" evidence="5">
    <location>
        <begin position="312"/>
        <end position="340"/>
    </location>
</feature>
<evidence type="ECO:0000256" key="6">
    <source>
        <dbReference type="SAM" id="MobiDB-lite"/>
    </source>
</evidence>
<protein>
    <recommendedName>
        <fullName evidence="11">RING-type E3 ubiquitin transferase</fullName>
    </recommendedName>
</protein>
<proteinExistence type="predicted"/>
<dbReference type="PANTHER" id="PTHR11224:SF10">
    <property type="entry name" value="IP09428P-RELATED"/>
    <property type="match status" value="1"/>
</dbReference>
<dbReference type="InterPro" id="IPR001841">
    <property type="entry name" value="Znf_RING"/>
</dbReference>